<feature type="domain" description="Bacterial purine repressor N-terminal" evidence="7">
    <location>
        <begin position="10"/>
        <end position="79"/>
    </location>
</feature>
<dbReference type="InterPro" id="IPR015265">
    <property type="entry name" value="PuR_N"/>
</dbReference>
<proteinExistence type="inferred from homology"/>
<evidence type="ECO:0000256" key="3">
    <source>
        <dbReference type="ARBA" id="ARBA00023125"/>
    </source>
</evidence>
<keyword evidence="2" id="KW-0805">Transcription regulation</keyword>
<evidence type="ECO:0000256" key="4">
    <source>
        <dbReference type="ARBA" id="ARBA00023163"/>
    </source>
</evidence>
<dbReference type="GO" id="GO:0003677">
    <property type="term" value="F:DNA binding"/>
    <property type="evidence" value="ECO:0007669"/>
    <property type="project" value="UniProtKB-KW"/>
</dbReference>
<dbReference type="AlphaFoldDB" id="R7RSC7"/>
<comment type="subunit">
    <text evidence="1">Homodimer.</text>
</comment>
<dbReference type="EC" id="2.4.2.7" evidence="8"/>
<dbReference type="Pfam" id="PF09182">
    <property type="entry name" value="PuR_N"/>
    <property type="match status" value="1"/>
</dbReference>
<evidence type="ECO:0000259" key="7">
    <source>
        <dbReference type="Pfam" id="PF09182"/>
    </source>
</evidence>
<dbReference type="InterPro" id="IPR029057">
    <property type="entry name" value="PRTase-like"/>
</dbReference>
<keyword evidence="4" id="KW-0804">Transcription</keyword>
<evidence type="ECO:0000313" key="8">
    <source>
        <dbReference type="EMBL" id="CDF59077.1"/>
    </source>
</evidence>
<dbReference type="Pfam" id="PF00156">
    <property type="entry name" value="Pribosyltran"/>
    <property type="match status" value="1"/>
</dbReference>
<dbReference type="Gene3D" id="1.10.10.10">
    <property type="entry name" value="Winged helix-like DNA-binding domain superfamily/Winged helix DNA-binding domain"/>
    <property type="match status" value="1"/>
</dbReference>
<reference evidence="8" key="1">
    <citation type="submission" date="2013-03" db="EMBL/GenBank/DDBJ databases">
        <title>Draft genome sequence of the hydrogen-ethanol-producing anaerobic alkalithermophilic Caloramator celere.</title>
        <authorList>
            <person name="Ciranna A."/>
            <person name="Larjo A."/>
            <person name="Kivisto A."/>
            <person name="Santala V."/>
            <person name="Roos C."/>
            <person name="Karp M."/>
        </authorList>
    </citation>
    <scope>NUCLEOTIDE SEQUENCE [LARGE SCALE GENOMIC DNA]</scope>
    <source>
        <strain evidence="8">DSM 8682</strain>
    </source>
</reference>
<dbReference type="Proteomes" id="UP000014923">
    <property type="component" value="Unassembled WGS sequence"/>
</dbReference>
<dbReference type="PANTHER" id="PTHR43864:SF2">
    <property type="entry name" value="PUR OPERON REPRESSOR"/>
    <property type="match status" value="1"/>
</dbReference>
<evidence type="ECO:0000256" key="2">
    <source>
        <dbReference type="ARBA" id="ARBA00023015"/>
    </source>
</evidence>
<accession>R7RSC7</accession>
<keyword evidence="8" id="KW-0808">Transferase</keyword>
<dbReference type="Gene3D" id="3.40.50.2020">
    <property type="match status" value="1"/>
</dbReference>
<keyword evidence="9" id="KW-1185">Reference proteome</keyword>
<evidence type="ECO:0000256" key="1">
    <source>
        <dbReference type="ARBA" id="ARBA00011738"/>
    </source>
</evidence>
<sequence>MGSGILDRLQRKERVAAIIKILSDNPNKVFSLGYFSEFFGSARSTLSEDIVLAKKVVEYLGCGKIETISGAAGGVKYIPGLSDINKDAFLKELCVTLSSPDRIIKGGYIYMNDIVFSPEISSKVGLILASYFIEKNVDYVITVETKGIPIALMTARALNKPLVIARREVGVTEGSSVSINYVTGSSKKIQRMSLGKRAITKGSRCIFIDDFMKAGGTANGIIELLKEFECELVGIGVLVEGASDKKLVSDYISLLTLETVDEENGIIKIYPTKND</sequence>
<dbReference type="NCBIfam" id="TIGR01743">
    <property type="entry name" value="purR_Bsub"/>
    <property type="match status" value="1"/>
</dbReference>
<organism evidence="8 9">
    <name type="scientific">Thermobrachium celere DSM 8682</name>
    <dbReference type="NCBI Taxonomy" id="941824"/>
    <lineage>
        <taxon>Bacteria</taxon>
        <taxon>Bacillati</taxon>
        <taxon>Bacillota</taxon>
        <taxon>Clostridia</taxon>
        <taxon>Eubacteriales</taxon>
        <taxon>Clostridiaceae</taxon>
        <taxon>Thermobrachium</taxon>
    </lineage>
</organism>
<dbReference type="SUPFAM" id="SSF46785">
    <property type="entry name" value="Winged helix' DNA-binding domain"/>
    <property type="match status" value="1"/>
</dbReference>
<dbReference type="GO" id="GO:0045892">
    <property type="term" value="P:negative regulation of DNA-templated transcription"/>
    <property type="evidence" value="ECO:0007669"/>
    <property type="project" value="InterPro"/>
</dbReference>
<dbReference type="InterPro" id="IPR036390">
    <property type="entry name" value="WH_DNA-bd_sf"/>
</dbReference>
<keyword evidence="8" id="KW-0328">Glycosyltransferase</keyword>
<feature type="domain" description="Phosphoribosyltransferase" evidence="6">
    <location>
        <begin position="133"/>
        <end position="253"/>
    </location>
</feature>
<dbReference type="CDD" id="cd06223">
    <property type="entry name" value="PRTases_typeI"/>
    <property type="match status" value="1"/>
</dbReference>
<dbReference type="SUPFAM" id="SSF53271">
    <property type="entry name" value="PRTase-like"/>
    <property type="match status" value="1"/>
</dbReference>
<evidence type="ECO:0000256" key="5">
    <source>
        <dbReference type="ARBA" id="ARBA00049656"/>
    </source>
</evidence>
<comment type="similarity">
    <text evidence="5">Belongs to the purine/pyrimidine phosphoribosyltransferase family. PurR subfamily.</text>
</comment>
<name>R7RSC7_9CLOT</name>
<dbReference type="InterPro" id="IPR050118">
    <property type="entry name" value="Pur/Pyrimidine_PRTase"/>
</dbReference>
<dbReference type="eggNOG" id="COG0503">
    <property type="taxonomic scope" value="Bacteria"/>
</dbReference>
<dbReference type="InterPro" id="IPR000836">
    <property type="entry name" value="PRTase_dom"/>
</dbReference>
<dbReference type="InterPro" id="IPR036388">
    <property type="entry name" value="WH-like_DNA-bd_sf"/>
</dbReference>
<dbReference type="HOGENOM" id="CLU_088227_0_0_9"/>
<evidence type="ECO:0000259" key="6">
    <source>
        <dbReference type="Pfam" id="PF00156"/>
    </source>
</evidence>
<dbReference type="EMBL" id="CAVN010000111">
    <property type="protein sequence ID" value="CDF59077.1"/>
    <property type="molecule type" value="Genomic_DNA"/>
</dbReference>
<dbReference type="GO" id="GO:0045982">
    <property type="term" value="P:negative regulation of purine nucleobase metabolic process"/>
    <property type="evidence" value="ECO:0007669"/>
    <property type="project" value="InterPro"/>
</dbReference>
<dbReference type="PANTHER" id="PTHR43864">
    <property type="entry name" value="HYPOXANTHINE/GUANINE PHOSPHORIBOSYLTRANSFERASE"/>
    <property type="match status" value="1"/>
</dbReference>
<evidence type="ECO:0000313" key="9">
    <source>
        <dbReference type="Proteomes" id="UP000014923"/>
    </source>
</evidence>
<comment type="caution">
    <text evidence="8">The sequence shown here is derived from an EMBL/GenBank/DDBJ whole genome shotgun (WGS) entry which is preliminary data.</text>
</comment>
<gene>
    <name evidence="8" type="ORF">TCEL_02145</name>
</gene>
<protein>
    <submittedName>
        <fullName evidence="8">Adenine phosphoribosyltransferase</fullName>
        <ecNumber evidence="8">2.4.2.7</ecNumber>
    </submittedName>
</protein>
<dbReference type="GO" id="GO:0003999">
    <property type="term" value="F:adenine phosphoribosyltransferase activity"/>
    <property type="evidence" value="ECO:0007669"/>
    <property type="project" value="UniProtKB-EC"/>
</dbReference>
<keyword evidence="3" id="KW-0238">DNA-binding</keyword>
<dbReference type="InterPro" id="IPR010078">
    <property type="entry name" value="PurR_Bsub"/>
</dbReference>